<feature type="compositionally biased region" description="Polar residues" evidence="1">
    <location>
        <begin position="84"/>
        <end position="106"/>
    </location>
</feature>
<name>A0A9N9SJR3_PHACE</name>
<dbReference type="AlphaFoldDB" id="A0A9N9SJR3"/>
<organism evidence="2 3">
    <name type="scientific">Phaedon cochleariae</name>
    <name type="common">Mustard beetle</name>
    <dbReference type="NCBI Taxonomy" id="80249"/>
    <lineage>
        <taxon>Eukaryota</taxon>
        <taxon>Metazoa</taxon>
        <taxon>Ecdysozoa</taxon>
        <taxon>Arthropoda</taxon>
        <taxon>Hexapoda</taxon>
        <taxon>Insecta</taxon>
        <taxon>Pterygota</taxon>
        <taxon>Neoptera</taxon>
        <taxon>Endopterygota</taxon>
        <taxon>Coleoptera</taxon>
        <taxon>Polyphaga</taxon>
        <taxon>Cucujiformia</taxon>
        <taxon>Chrysomeloidea</taxon>
        <taxon>Chrysomelidae</taxon>
        <taxon>Chrysomelinae</taxon>
        <taxon>Chrysomelini</taxon>
        <taxon>Phaedon</taxon>
    </lineage>
</organism>
<gene>
    <name evidence="2" type="ORF">PHAECO_LOCUS7581</name>
</gene>
<accession>A0A9N9SJR3</accession>
<reference evidence="2" key="1">
    <citation type="submission" date="2022-01" db="EMBL/GenBank/DDBJ databases">
        <authorList>
            <person name="King R."/>
        </authorList>
    </citation>
    <scope>NUCLEOTIDE SEQUENCE</scope>
</reference>
<evidence type="ECO:0008006" key="4">
    <source>
        <dbReference type="Google" id="ProtNLM"/>
    </source>
</evidence>
<feature type="region of interest" description="Disordered" evidence="1">
    <location>
        <begin position="35"/>
        <end position="117"/>
    </location>
</feature>
<protein>
    <recommendedName>
        <fullName evidence="4">Pre-C2HC domain-containing protein</fullName>
    </recommendedName>
</protein>
<evidence type="ECO:0000313" key="2">
    <source>
        <dbReference type="EMBL" id="CAG9819855.1"/>
    </source>
</evidence>
<evidence type="ECO:0000256" key="1">
    <source>
        <dbReference type="SAM" id="MobiDB-lite"/>
    </source>
</evidence>
<reference evidence="2" key="2">
    <citation type="submission" date="2022-10" db="EMBL/GenBank/DDBJ databases">
        <authorList>
            <consortium name="ENA_rothamsted_submissions"/>
            <consortium name="culmorum"/>
            <person name="King R."/>
        </authorList>
    </citation>
    <scope>NUCLEOTIDE SEQUENCE</scope>
</reference>
<dbReference type="EMBL" id="OU896709">
    <property type="protein sequence ID" value="CAG9819855.1"/>
    <property type="molecule type" value="Genomic_DNA"/>
</dbReference>
<feature type="compositionally biased region" description="Low complexity" evidence="1">
    <location>
        <begin position="43"/>
        <end position="56"/>
    </location>
</feature>
<dbReference type="Proteomes" id="UP001153737">
    <property type="component" value="Chromosome 3"/>
</dbReference>
<evidence type="ECO:0000313" key="3">
    <source>
        <dbReference type="Proteomes" id="UP001153737"/>
    </source>
</evidence>
<dbReference type="OrthoDB" id="6781223at2759"/>
<keyword evidence="3" id="KW-1185">Reference proteome</keyword>
<proteinExistence type="predicted"/>
<sequence length="266" mass="30910">MVQIFSSTVNFSQCNKPPRLIKDGLTEIVLKLKEGDENPVALQTETTTQETPQEINQETDDSSDEEVTRKKTTDRKKASEKNANKPTGQTIQPKPSTSNVQSTQTTKNEKPPPIIFDGILKDRREIIPMIKTLTTKPFHFKYGGDSTMLYTESIEDFENVKRKLREDEVPYYTYSLKKEKTHAFVLRGLDFEPEPSEILEEMESNYGIKAKEVYRLNTRFRPLYLHLPRLRTNKKKQPHVIVAKEVVINVWYSKQEHDEKNIRPPI</sequence>
<feature type="compositionally biased region" description="Basic and acidic residues" evidence="1">
    <location>
        <begin position="66"/>
        <end position="83"/>
    </location>
</feature>